<dbReference type="Pfam" id="PF13439">
    <property type="entry name" value="Glyco_transf_4"/>
    <property type="match status" value="1"/>
</dbReference>
<evidence type="ECO:0000256" key="1">
    <source>
        <dbReference type="ARBA" id="ARBA00004922"/>
    </source>
</evidence>
<dbReference type="GO" id="GO:0005789">
    <property type="term" value="C:endoplasmic reticulum membrane"/>
    <property type="evidence" value="ECO:0007669"/>
    <property type="project" value="UniProtKB-SubCell"/>
</dbReference>
<evidence type="ECO:0000256" key="9">
    <source>
        <dbReference type="ARBA" id="ARBA00045104"/>
    </source>
</evidence>
<evidence type="ECO:0000256" key="3">
    <source>
        <dbReference type="ARBA" id="ARBA00022679"/>
    </source>
</evidence>
<comment type="catalytic activity">
    <reaction evidence="8 10">
        <text>a beta-D-Man-(1-&gt;4)-beta-D-GlcNAc-(1-&gt;4)-alpha-D-GlcNAc-diphospho-di-trans,poly-cis-dolichol + GDP-alpha-D-mannose = an alpha-D-Man-(1-&gt;3)-beta-D-Man-(1-&gt;4)-beta-D-GlcNAc-(1-&gt;4)-alpha-D-GlcNAc-diphospho-di-trans,poly-cis-dolichol + GDP + H(+)</text>
        <dbReference type="Rhea" id="RHEA:29515"/>
        <dbReference type="Rhea" id="RHEA-COMP:19511"/>
        <dbReference type="Rhea" id="RHEA-COMP:19513"/>
        <dbReference type="ChEBI" id="CHEBI:15378"/>
        <dbReference type="ChEBI" id="CHEBI:57527"/>
        <dbReference type="ChEBI" id="CHEBI:58189"/>
        <dbReference type="ChEBI" id="CHEBI:58472"/>
        <dbReference type="ChEBI" id="CHEBI:132510"/>
        <dbReference type="EC" id="2.4.1.132"/>
    </reaction>
    <physiologicalReaction direction="left-to-right" evidence="8 10">
        <dbReference type="Rhea" id="RHEA:29516"/>
    </physiologicalReaction>
</comment>
<keyword evidence="2 10" id="KW-0328">Glycosyltransferase</keyword>
<keyword evidence="3 10" id="KW-0808">Transferase</keyword>
<dbReference type="STRING" id="1147741.A0A0R3RXD4"/>
<evidence type="ECO:0000313" key="13">
    <source>
        <dbReference type="Proteomes" id="UP000050640"/>
    </source>
</evidence>
<dbReference type="AlphaFoldDB" id="A0A0R3RXD4"/>
<comment type="subcellular location">
    <subcellularLocation>
        <location evidence="10">Endoplasmic reticulum membrane</location>
        <topology evidence="10">Single-pass membrane protein</topology>
    </subcellularLocation>
</comment>
<comment type="pathway">
    <text evidence="1 10">Protein modification; protein glycosylation.</text>
</comment>
<evidence type="ECO:0000259" key="11">
    <source>
        <dbReference type="Pfam" id="PF00534"/>
    </source>
</evidence>
<dbReference type="InterPro" id="IPR027054">
    <property type="entry name" value="ALG2"/>
</dbReference>
<evidence type="ECO:0000256" key="7">
    <source>
        <dbReference type="ARBA" id="ARBA00023136"/>
    </source>
</evidence>
<evidence type="ECO:0000256" key="4">
    <source>
        <dbReference type="ARBA" id="ARBA00022692"/>
    </source>
</evidence>
<keyword evidence="13" id="KW-1185">Reference proteome</keyword>
<dbReference type="PANTHER" id="PTHR45918">
    <property type="entry name" value="ALPHA-1,3/1,6-MANNOSYLTRANSFERASE ALG2"/>
    <property type="match status" value="1"/>
</dbReference>
<dbReference type="UniPathway" id="UPA00378"/>
<dbReference type="EC" id="2.4.1.132" evidence="10"/>
<evidence type="ECO:0000313" key="14">
    <source>
        <dbReference type="WBParaSite" id="EEL_0000688001-mRNA-1"/>
    </source>
</evidence>
<sequence length="406" mass="46462">MLVTIIHPDLGIGGAERLVVDAAVALRQNGHEVQFVTNHFNPKHAFVETAEFNIKVIDVFPRSIFGFGHALCAYVRMCIAALYICIFLKRTELVFSDSISSCLLIFRIFRLLGLFSAPIIFYCHFPDQLLTSRKSMMKKFYRLFVDRFETWTTAMADLICVNSKFTKETVCETFPCIRARNIHVLYPTLNTKFFDSDRTAELNEIPKEARHIFVSINRYERKKNIGLSLEAFSLLQRKIPEDEYRYCFLVIAGGYDMMNVENIAHFMELQKHAISLGLPREQYVFLKSPTDDEKLELLRRATAVLYTPSNEHFGIVPVEAMYMKCCVIAPNSGGPRETIVDGETGFLVKENPNSFAEKMAELVRDKFKAEAMGNAGRKRVESVFAMDNFVVQLESLIREAISNAYK</sequence>
<evidence type="ECO:0000256" key="2">
    <source>
        <dbReference type="ARBA" id="ARBA00022676"/>
    </source>
</evidence>
<feature type="transmembrane region" description="Helical" evidence="10">
    <location>
        <begin position="100"/>
        <end position="122"/>
    </location>
</feature>
<evidence type="ECO:0000256" key="8">
    <source>
        <dbReference type="ARBA" id="ARBA00045103"/>
    </source>
</evidence>
<evidence type="ECO:0000256" key="10">
    <source>
        <dbReference type="RuleBase" id="RU367136"/>
    </source>
</evidence>
<proteinExistence type="inferred from homology"/>
<dbReference type="PANTHER" id="PTHR45918:SF1">
    <property type="entry name" value="ALPHA-1,3_1,6-MANNOSYLTRANSFERASE ALG2"/>
    <property type="match status" value="1"/>
</dbReference>
<dbReference type="Pfam" id="PF00534">
    <property type="entry name" value="Glycos_transf_1"/>
    <property type="match status" value="1"/>
</dbReference>
<keyword evidence="4 10" id="KW-0812">Transmembrane</keyword>
<comment type="catalytic activity">
    <reaction evidence="9 10">
        <text>an alpha-D-Man-(1-&gt;3)-beta-D-Man-(1-&gt;4)-beta-D-GlcNAc-(1-&gt;4)-alpha-D-GlcNAc-diphospho-di-trans,poly-cis-dolichol + GDP-alpha-D-mannose = an alpha-D-Man-(1-&gt;3)-[alpha-D-Man-(1-&gt;6)]-beta-D-Man-(1-&gt;4)-beta-D-GlcNAc-(1-&gt;4)-alpha-D-GlcNAc-diphospho-di-trans,poly-cis-dolichol + GDP + H(+)</text>
        <dbReference type="Rhea" id="RHEA:29519"/>
        <dbReference type="Rhea" id="RHEA-COMP:19513"/>
        <dbReference type="Rhea" id="RHEA-COMP:19515"/>
        <dbReference type="ChEBI" id="CHEBI:15378"/>
        <dbReference type="ChEBI" id="CHEBI:57527"/>
        <dbReference type="ChEBI" id="CHEBI:58189"/>
        <dbReference type="ChEBI" id="CHEBI:132510"/>
        <dbReference type="ChEBI" id="CHEBI:132511"/>
        <dbReference type="EC" id="2.4.1.257"/>
    </reaction>
    <physiologicalReaction direction="left-to-right" evidence="9 10">
        <dbReference type="Rhea" id="RHEA:29520"/>
    </physiologicalReaction>
</comment>
<comment type="similarity">
    <text evidence="10">Belongs to the glycosyltransferase group 1 family.</text>
</comment>
<feature type="domain" description="Glycosyl transferase family 1" evidence="11">
    <location>
        <begin position="207"/>
        <end position="379"/>
    </location>
</feature>
<dbReference type="GO" id="GO:0102704">
    <property type="term" value="F:GDP-Man:Man(2)GlcNAc(2)-PP-Dol alpha-1,6-mannosyltransferase activity"/>
    <property type="evidence" value="ECO:0007669"/>
    <property type="project" value="UniProtKB-UniRule"/>
</dbReference>
<keyword evidence="6 10" id="KW-1133">Transmembrane helix</keyword>
<feature type="transmembrane region" description="Helical" evidence="10">
    <location>
        <begin position="64"/>
        <end position="88"/>
    </location>
</feature>
<dbReference type="InterPro" id="IPR028098">
    <property type="entry name" value="Glyco_trans_4-like_N"/>
</dbReference>
<dbReference type="Gene3D" id="3.40.50.2000">
    <property type="entry name" value="Glycogen Phosphorylase B"/>
    <property type="match status" value="2"/>
</dbReference>
<dbReference type="GO" id="GO:0004378">
    <property type="term" value="F:GDP-Man:Man(1)GlcNAc(2)-PP-Dol alpha-1,3-mannosyltransferase activity"/>
    <property type="evidence" value="ECO:0007669"/>
    <property type="project" value="UniProtKB-UniRule"/>
</dbReference>
<dbReference type="FunFam" id="3.40.50.2000:FF:000210">
    <property type="entry name" value="Alpha-1,3/1,6-mannosyltransferase ALG2"/>
    <property type="match status" value="1"/>
</dbReference>
<name>A0A0R3RXD4_9BILA</name>
<evidence type="ECO:0000256" key="6">
    <source>
        <dbReference type="ARBA" id="ARBA00022989"/>
    </source>
</evidence>
<protein>
    <recommendedName>
        <fullName evidence="10">Alpha-1,3/1,6-mannosyltransferase ALG2</fullName>
        <ecNumber evidence="10">2.4.1.132</ecNumber>
        <ecNumber evidence="10">2.4.1.257</ecNumber>
    </recommendedName>
    <alternativeName>
        <fullName evidence="10">GDP-Man:Man(1)GlcNAc(2)-PP-Dol alpha-1,3-mannosyltransferase</fullName>
    </alternativeName>
</protein>
<comment type="function">
    <text evidence="10">Mannosylates Man(2)GlcNAc(2)-dolichol diphosphate and Man(1)GlcNAc(2)-dolichol diphosphate to form Man(3)GlcNAc(2)-dolichol diphosphate.</text>
</comment>
<dbReference type="EC" id="2.4.1.257" evidence="10"/>
<dbReference type="InterPro" id="IPR001296">
    <property type="entry name" value="Glyco_trans_1"/>
</dbReference>
<dbReference type="WBParaSite" id="EEL_0000688001-mRNA-1">
    <property type="protein sequence ID" value="EEL_0000688001-mRNA-1"/>
    <property type="gene ID" value="EEL_0000688001"/>
</dbReference>
<keyword evidence="7 10" id="KW-0472">Membrane</keyword>
<accession>A0A0R3RXD4</accession>
<dbReference type="CDD" id="cd03805">
    <property type="entry name" value="GT4_ALG2-like"/>
    <property type="match status" value="1"/>
</dbReference>
<evidence type="ECO:0000256" key="5">
    <source>
        <dbReference type="ARBA" id="ARBA00022824"/>
    </source>
</evidence>
<keyword evidence="5" id="KW-0256">Endoplasmic reticulum</keyword>
<reference evidence="14" key="1">
    <citation type="submission" date="2017-02" db="UniProtKB">
        <authorList>
            <consortium name="WormBaseParasite"/>
        </authorList>
    </citation>
    <scope>IDENTIFICATION</scope>
</reference>
<organism evidence="13 14">
    <name type="scientific">Elaeophora elaphi</name>
    <dbReference type="NCBI Taxonomy" id="1147741"/>
    <lineage>
        <taxon>Eukaryota</taxon>
        <taxon>Metazoa</taxon>
        <taxon>Ecdysozoa</taxon>
        <taxon>Nematoda</taxon>
        <taxon>Chromadorea</taxon>
        <taxon>Rhabditida</taxon>
        <taxon>Spirurina</taxon>
        <taxon>Spiruromorpha</taxon>
        <taxon>Filarioidea</taxon>
        <taxon>Onchocercidae</taxon>
        <taxon>Elaeophora</taxon>
    </lineage>
</organism>
<dbReference type="SUPFAM" id="SSF53756">
    <property type="entry name" value="UDP-Glycosyltransferase/glycogen phosphorylase"/>
    <property type="match status" value="1"/>
</dbReference>
<evidence type="ECO:0000259" key="12">
    <source>
        <dbReference type="Pfam" id="PF13439"/>
    </source>
</evidence>
<dbReference type="Proteomes" id="UP000050640">
    <property type="component" value="Unplaced"/>
</dbReference>
<feature type="domain" description="Glycosyltransferase subfamily 4-like N-terminal" evidence="12">
    <location>
        <begin position="12"/>
        <end position="191"/>
    </location>
</feature>